<dbReference type="GO" id="GO:0030674">
    <property type="term" value="F:protein-macromolecule adaptor activity"/>
    <property type="evidence" value="ECO:0007669"/>
    <property type="project" value="TreeGrafter"/>
</dbReference>
<dbReference type="OrthoDB" id="2096344at2759"/>
<accession>A0A9W7Y5W1</accession>
<evidence type="ECO:0000256" key="7">
    <source>
        <dbReference type="SAM" id="MobiDB-lite"/>
    </source>
</evidence>
<comment type="similarity">
    <text evidence="5">Belongs to the WD repeat cdt2 family.</text>
</comment>
<dbReference type="InterPro" id="IPR036322">
    <property type="entry name" value="WD40_repeat_dom_sf"/>
</dbReference>
<feature type="region of interest" description="Disordered" evidence="7">
    <location>
        <begin position="1"/>
        <end position="54"/>
    </location>
</feature>
<evidence type="ECO:0000256" key="2">
    <source>
        <dbReference type="ARBA" id="ARBA00022574"/>
    </source>
</evidence>
<dbReference type="SUPFAM" id="SSF50978">
    <property type="entry name" value="WD40 repeat-like"/>
    <property type="match status" value="1"/>
</dbReference>
<gene>
    <name evidence="8" type="ORF">LPJ53_000497</name>
</gene>
<dbReference type="PROSITE" id="PS00678">
    <property type="entry name" value="WD_REPEATS_1"/>
    <property type="match status" value="2"/>
</dbReference>
<keyword evidence="9" id="KW-1185">Reference proteome</keyword>
<name>A0A9W7Y5W1_9FUNG</name>
<dbReference type="InterPro" id="IPR019775">
    <property type="entry name" value="WD40_repeat_CS"/>
</dbReference>
<comment type="caution">
    <text evidence="8">The sequence shown here is derived from an EMBL/GenBank/DDBJ whole genome shotgun (WGS) entry which is preliminary data.</text>
</comment>
<dbReference type="PANTHER" id="PTHR22852">
    <property type="entry name" value="LETHAL 2 DENTICLELESS PROTEIN RETINOIC ACID-REGULATED NUCLEAR MATRIX-ASSOCIATED PROTEIN"/>
    <property type="match status" value="1"/>
</dbReference>
<evidence type="ECO:0000256" key="4">
    <source>
        <dbReference type="ARBA" id="ARBA00022786"/>
    </source>
</evidence>
<feature type="repeat" description="WD" evidence="6">
    <location>
        <begin position="424"/>
        <end position="465"/>
    </location>
</feature>
<keyword evidence="3" id="KW-0677">Repeat</keyword>
<dbReference type="SMART" id="SM00320">
    <property type="entry name" value="WD40"/>
    <property type="match status" value="6"/>
</dbReference>
<proteinExistence type="inferred from homology"/>
<dbReference type="PANTHER" id="PTHR22852:SF0">
    <property type="entry name" value="DENTICLELESS PROTEIN HOMOLOG"/>
    <property type="match status" value="1"/>
</dbReference>
<dbReference type="EMBL" id="JANBOJ010000008">
    <property type="protein sequence ID" value="KAJ1725270.1"/>
    <property type="molecule type" value="Genomic_DNA"/>
</dbReference>
<dbReference type="PROSITE" id="PS50082">
    <property type="entry name" value="WD_REPEATS_2"/>
    <property type="match status" value="3"/>
</dbReference>
<feature type="compositionally biased region" description="Polar residues" evidence="7">
    <location>
        <begin position="1"/>
        <end position="30"/>
    </location>
</feature>
<dbReference type="PRINTS" id="PR00320">
    <property type="entry name" value="GPROTEINBRPT"/>
</dbReference>
<dbReference type="Gene3D" id="2.130.10.10">
    <property type="entry name" value="YVTN repeat-like/Quinoprotein amine dehydrogenase"/>
    <property type="match status" value="2"/>
</dbReference>
<sequence length="481" mass="52489">MPLNDITTRANNSPNVRQPTLLASMQNSRQRFPKRRSAENRGDEQNTSPTAKRACMKPKPLVLVPKDTSLLCTTKPSVFEPHSIQRALRQRGSTRIAPRDVSAIHVMSAFVSSAERAYQVSGAAGRQLPMACRYSPSGDRLALVDEEGYISIFDATRPGAIAPLLRWQAHEHASFDVAWNHSGTSLVSASADETCRLWDVETGTKQGEFCGHSKTVRAVDWRHMDDSCFASGSRDGGVLLWDIRSNKTRVEDIYSYRPVANIALAHPRGHEQAARRTDRRKSIAAASSVTGLRHLHHNPHMLATSGAATAAVRVWDVRNTKQAPFESATPQDGGRGIASLALDSDGTRIYAPCNDSRIHVHNPLRVGEPIAQLHAPEFVCRGFSSGAAASSCGRYLAAGSATGAVVVWELDRFGTNSSGRRAVLQGHLRDAGCVAWNPQRTQLASCADDGLMRLWDLDADEVERGKADIASRCRWGFAKIV</sequence>
<dbReference type="InterPro" id="IPR020472">
    <property type="entry name" value="WD40_PAC1"/>
</dbReference>
<keyword evidence="2 6" id="KW-0853">WD repeat</keyword>
<dbReference type="AlphaFoldDB" id="A0A9W7Y5W1"/>
<dbReference type="Proteomes" id="UP001149813">
    <property type="component" value="Unassembled WGS sequence"/>
</dbReference>
<evidence type="ECO:0000256" key="6">
    <source>
        <dbReference type="PROSITE-ProRule" id="PRU00221"/>
    </source>
</evidence>
<comment type="pathway">
    <text evidence="1">Protein modification; protein ubiquitination.</text>
</comment>
<organism evidence="8 9">
    <name type="scientific">Coemansia erecta</name>
    <dbReference type="NCBI Taxonomy" id="147472"/>
    <lineage>
        <taxon>Eukaryota</taxon>
        <taxon>Fungi</taxon>
        <taxon>Fungi incertae sedis</taxon>
        <taxon>Zoopagomycota</taxon>
        <taxon>Kickxellomycotina</taxon>
        <taxon>Kickxellomycetes</taxon>
        <taxon>Kickxellales</taxon>
        <taxon>Kickxellaceae</taxon>
        <taxon>Coemansia</taxon>
    </lineage>
</organism>
<dbReference type="InterPro" id="IPR015943">
    <property type="entry name" value="WD40/YVTN_repeat-like_dom_sf"/>
</dbReference>
<evidence type="ECO:0000313" key="9">
    <source>
        <dbReference type="Proteomes" id="UP001149813"/>
    </source>
</evidence>
<evidence type="ECO:0000256" key="5">
    <source>
        <dbReference type="ARBA" id="ARBA00038344"/>
    </source>
</evidence>
<dbReference type="Pfam" id="PF00400">
    <property type="entry name" value="WD40"/>
    <property type="match status" value="3"/>
</dbReference>
<feature type="repeat" description="WD" evidence="6">
    <location>
        <begin position="167"/>
        <end position="208"/>
    </location>
</feature>
<evidence type="ECO:0000313" key="8">
    <source>
        <dbReference type="EMBL" id="KAJ1725270.1"/>
    </source>
</evidence>
<keyword evidence="4" id="KW-0833">Ubl conjugation pathway</keyword>
<dbReference type="InterPro" id="IPR001680">
    <property type="entry name" value="WD40_rpt"/>
</dbReference>
<dbReference type="PROSITE" id="PS50294">
    <property type="entry name" value="WD_REPEATS_REGION"/>
    <property type="match status" value="3"/>
</dbReference>
<protein>
    <recommendedName>
        <fullName evidence="10">WD40 repeat-like protein</fullName>
    </recommendedName>
</protein>
<dbReference type="InterPro" id="IPR051865">
    <property type="entry name" value="WD-repeat_CDT2_adapter"/>
</dbReference>
<reference evidence="8" key="1">
    <citation type="submission" date="2022-07" db="EMBL/GenBank/DDBJ databases">
        <title>Phylogenomic reconstructions and comparative analyses of Kickxellomycotina fungi.</title>
        <authorList>
            <person name="Reynolds N.K."/>
            <person name="Stajich J.E."/>
            <person name="Barry K."/>
            <person name="Grigoriev I.V."/>
            <person name="Crous P."/>
            <person name="Smith M.E."/>
        </authorList>
    </citation>
    <scope>NUCLEOTIDE SEQUENCE</scope>
    <source>
        <strain evidence="8">NBRC 32514</strain>
    </source>
</reference>
<dbReference type="GO" id="GO:0005634">
    <property type="term" value="C:nucleus"/>
    <property type="evidence" value="ECO:0007669"/>
    <property type="project" value="TreeGrafter"/>
</dbReference>
<feature type="repeat" description="WD" evidence="6">
    <location>
        <begin position="209"/>
        <end position="251"/>
    </location>
</feature>
<dbReference type="GO" id="GO:0043161">
    <property type="term" value="P:proteasome-mediated ubiquitin-dependent protein catabolic process"/>
    <property type="evidence" value="ECO:0007669"/>
    <property type="project" value="TreeGrafter"/>
</dbReference>
<evidence type="ECO:0000256" key="1">
    <source>
        <dbReference type="ARBA" id="ARBA00004906"/>
    </source>
</evidence>
<evidence type="ECO:0000256" key="3">
    <source>
        <dbReference type="ARBA" id="ARBA00022737"/>
    </source>
</evidence>
<evidence type="ECO:0008006" key="10">
    <source>
        <dbReference type="Google" id="ProtNLM"/>
    </source>
</evidence>